<dbReference type="InterPro" id="IPR035901">
    <property type="entry name" value="GIY-YIG_endonuc_sf"/>
</dbReference>
<dbReference type="Proteomes" id="UP000694892">
    <property type="component" value="Chromosome 6L"/>
</dbReference>
<gene>
    <name evidence="2" type="ORF">XELAEV_18031475mg</name>
</gene>
<organism evidence="2 3">
    <name type="scientific">Xenopus laevis</name>
    <name type="common">African clawed frog</name>
    <dbReference type="NCBI Taxonomy" id="8355"/>
    <lineage>
        <taxon>Eukaryota</taxon>
        <taxon>Metazoa</taxon>
        <taxon>Chordata</taxon>
        <taxon>Craniata</taxon>
        <taxon>Vertebrata</taxon>
        <taxon>Euteleostomi</taxon>
        <taxon>Amphibia</taxon>
        <taxon>Batrachia</taxon>
        <taxon>Anura</taxon>
        <taxon>Pipoidea</taxon>
        <taxon>Pipidae</taxon>
        <taxon>Xenopodinae</taxon>
        <taxon>Xenopus</taxon>
        <taxon>Xenopus</taxon>
    </lineage>
</organism>
<dbReference type="AlphaFoldDB" id="A0A974HFR8"/>
<dbReference type="EMBL" id="CM004476">
    <property type="protein sequence ID" value="OCT76279.1"/>
    <property type="molecule type" value="Genomic_DNA"/>
</dbReference>
<name>A0A974HFR8_XENLA</name>
<evidence type="ECO:0000259" key="1">
    <source>
        <dbReference type="PROSITE" id="PS50164"/>
    </source>
</evidence>
<dbReference type="InterPro" id="IPR000305">
    <property type="entry name" value="GIY-YIG_endonuc"/>
</dbReference>
<dbReference type="SUPFAM" id="SSF82771">
    <property type="entry name" value="GIY-YIG endonuclease"/>
    <property type="match status" value="1"/>
</dbReference>
<accession>A0A974HFR8</accession>
<dbReference type="PROSITE" id="PS50164">
    <property type="entry name" value="GIY_YIG"/>
    <property type="match status" value="1"/>
</dbReference>
<sequence>MCNYIKLSQEFCSTVTKNTYRIKQYINCCSKGIFYLITCTRCGKQYVGSTTRSLKERMREHINQIKNIKLSNKANVTRHFAECNKSNLKYLSIQGIEQIRLGTRGGDFLSKLRKREVFLVSITQTGHYCISKGSEKGNKAGKRY</sequence>
<dbReference type="Pfam" id="PF01541">
    <property type="entry name" value="GIY-YIG"/>
    <property type="match status" value="1"/>
</dbReference>
<reference evidence="3" key="1">
    <citation type="journal article" date="2016" name="Nature">
        <title>Genome evolution in the allotetraploid frog Xenopus laevis.</title>
        <authorList>
            <person name="Session A.M."/>
            <person name="Uno Y."/>
            <person name="Kwon T."/>
            <person name="Chapman J.A."/>
            <person name="Toyoda A."/>
            <person name="Takahashi S."/>
            <person name="Fukui A."/>
            <person name="Hikosaka A."/>
            <person name="Suzuki A."/>
            <person name="Kondo M."/>
            <person name="van Heeringen S.J."/>
            <person name="Quigley I."/>
            <person name="Heinz S."/>
            <person name="Ogino H."/>
            <person name="Ochi H."/>
            <person name="Hellsten U."/>
            <person name="Lyons J.B."/>
            <person name="Simakov O."/>
            <person name="Putnam N."/>
            <person name="Stites J."/>
            <person name="Kuroki Y."/>
            <person name="Tanaka T."/>
            <person name="Michiue T."/>
            <person name="Watanabe M."/>
            <person name="Bogdanovic O."/>
            <person name="Lister R."/>
            <person name="Georgiou G."/>
            <person name="Paranjpe S.S."/>
            <person name="van Kruijsbergen I."/>
            <person name="Shu S."/>
            <person name="Carlson J."/>
            <person name="Kinoshita T."/>
            <person name="Ohta Y."/>
            <person name="Mawaribuchi S."/>
            <person name="Jenkins J."/>
            <person name="Grimwood J."/>
            <person name="Schmutz J."/>
            <person name="Mitros T."/>
            <person name="Mozaffari S.V."/>
            <person name="Suzuki Y."/>
            <person name="Haramoto Y."/>
            <person name="Yamamoto T.S."/>
            <person name="Takagi C."/>
            <person name="Heald R."/>
            <person name="Miller K."/>
            <person name="Haudenschild C."/>
            <person name="Kitzman J."/>
            <person name="Nakayama T."/>
            <person name="Izutsu Y."/>
            <person name="Robert J."/>
            <person name="Fortriede J."/>
            <person name="Burns K."/>
            <person name="Lotay V."/>
            <person name="Karimi K."/>
            <person name="Yasuoka Y."/>
            <person name="Dichmann D.S."/>
            <person name="Flajnik M.F."/>
            <person name="Houston D.W."/>
            <person name="Shendure J."/>
            <person name="DuPasquier L."/>
            <person name="Vize P.D."/>
            <person name="Zorn A.M."/>
            <person name="Ito M."/>
            <person name="Marcotte E.M."/>
            <person name="Wallingford J.B."/>
            <person name="Ito Y."/>
            <person name="Asashima M."/>
            <person name="Ueno N."/>
            <person name="Matsuda Y."/>
            <person name="Veenstra G.J."/>
            <person name="Fujiyama A."/>
            <person name="Harland R.M."/>
            <person name="Taira M."/>
            <person name="Rokhsar D.S."/>
        </authorList>
    </citation>
    <scope>NUCLEOTIDE SEQUENCE [LARGE SCALE GENOMIC DNA]</scope>
    <source>
        <strain evidence="3">J</strain>
    </source>
</reference>
<evidence type="ECO:0000313" key="2">
    <source>
        <dbReference type="EMBL" id="OCT76279.1"/>
    </source>
</evidence>
<dbReference type="Gene3D" id="3.40.1440.10">
    <property type="entry name" value="GIY-YIG endonuclease"/>
    <property type="match status" value="1"/>
</dbReference>
<protein>
    <recommendedName>
        <fullName evidence="1">GIY-YIG domain-containing protein</fullName>
    </recommendedName>
</protein>
<proteinExistence type="predicted"/>
<evidence type="ECO:0000313" key="3">
    <source>
        <dbReference type="Proteomes" id="UP000694892"/>
    </source>
</evidence>
<feature type="domain" description="GIY-YIG" evidence="1">
    <location>
        <begin position="30"/>
        <end position="105"/>
    </location>
</feature>